<dbReference type="GO" id="GO:0006355">
    <property type="term" value="P:regulation of DNA-templated transcription"/>
    <property type="evidence" value="ECO:0007669"/>
    <property type="project" value="InterPro"/>
</dbReference>
<gene>
    <name evidence="5" type="ORF">FHX64_000418</name>
</gene>
<reference evidence="5 6" key="1">
    <citation type="submission" date="2020-08" db="EMBL/GenBank/DDBJ databases">
        <title>Genomic Encyclopedia of Type Strains, Phase IV (KMG-IV): sequencing the most valuable type-strain genomes for metagenomic binning, comparative biology and taxonomic classification.</title>
        <authorList>
            <person name="Goeker M."/>
        </authorList>
    </citation>
    <scope>NUCLEOTIDE SEQUENCE [LARGE SCALE GENOMIC DNA]</scope>
    <source>
        <strain evidence="5 6">DSM 27471</strain>
    </source>
</reference>
<dbReference type="InterPro" id="IPR016032">
    <property type="entry name" value="Sig_transdc_resp-reg_C-effctor"/>
</dbReference>
<evidence type="ECO:0000256" key="1">
    <source>
        <dbReference type="ARBA" id="ARBA00023015"/>
    </source>
</evidence>
<dbReference type="Gene3D" id="3.30.450.20">
    <property type="entry name" value="PAS domain"/>
    <property type="match status" value="1"/>
</dbReference>
<evidence type="ECO:0000256" key="3">
    <source>
        <dbReference type="ARBA" id="ARBA00023163"/>
    </source>
</evidence>
<comment type="caution">
    <text evidence="5">The sequence shown here is derived from an EMBL/GenBank/DDBJ whole genome shotgun (WGS) entry which is preliminary data.</text>
</comment>
<dbReference type="PRINTS" id="PR00038">
    <property type="entry name" value="HTHLUXR"/>
</dbReference>
<dbReference type="Pfam" id="PF00196">
    <property type="entry name" value="GerE"/>
    <property type="match status" value="1"/>
</dbReference>
<evidence type="ECO:0000313" key="6">
    <source>
        <dbReference type="Proteomes" id="UP000544222"/>
    </source>
</evidence>
<keyword evidence="2 5" id="KW-0238">DNA-binding</keyword>
<name>A0A7W5DP84_9PORP</name>
<dbReference type="SUPFAM" id="SSF46894">
    <property type="entry name" value="C-terminal effector domain of the bipartite response regulators"/>
    <property type="match status" value="1"/>
</dbReference>
<dbReference type="EMBL" id="JACHYB010000001">
    <property type="protein sequence ID" value="MBB3186255.1"/>
    <property type="molecule type" value="Genomic_DNA"/>
</dbReference>
<keyword evidence="1" id="KW-0805">Transcription regulation</keyword>
<evidence type="ECO:0000259" key="4">
    <source>
        <dbReference type="PROSITE" id="PS50043"/>
    </source>
</evidence>
<keyword evidence="6" id="KW-1185">Reference proteome</keyword>
<keyword evidence="3" id="KW-0804">Transcription</keyword>
<dbReference type="Proteomes" id="UP000544222">
    <property type="component" value="Unassembled WGS sequence"/>
</dbReference>
<organism evidence="5 6">
    <name type="scientific">Microbacter margulisiae</name>
    <dbReference type="NCBI Taxonomy" id="1350067"/>
    <lineage>
        <taxon>Bacteria</taxon>
        <taxon>Pseudomonadati</taxon>
        <taxon>Bacteroidota</taxon>
        <taxon>Bacteroidia</taxon>
        <taxon>Bacteroidales</taxon>
        <taxon>Porphyromonadaceae</taxon>
        <taxon>Microbacter</taxon>
    </lineage>
</organism>
<sequence>METTEQLNKAYADLLAQQHFVESELDYTIPEKHKAQLQQLAQLGNSGVTVFDLYRKQHLFWSYNMEMLFGYDPELMEQKGNDYINSRIHPDDYMTLTRNGIFLLNFVFALPLSERMDYKLINEYRILNQAGHYMRVIEQHQPLELDPRGNIWLAMSMMDVAPDQDEYRGVRYQLLNYKTGRFVLPYSGAVSPDMPLTLTKREQEILFLIRDGLLSKEISEKLFISVHTVNTHRQHILEKLGASNSIEAVHYASQLGLLQ</sequence>
<dbReference type="PROSITE" id="PS50043">
    <property type="entry name" value="HTH_LUXR_2"/>
    <property type="match status" value="1"/>
</dbReference>
<evidence type="ECO:0000256" key="2">
    <source>
        <dbReference type="ARBA" id="ARBA00023125"/>
    </source>
</evidence>
<dbReference type="InterPro" id="IPR000792">
    <property type="entry name" value="Tscrpt_reg_LuxR_C"/>
</dbReference>
<proteinExistence type="predicted"/>
<feature type="domain" description="HTH luxR-type" evidence="4">
    <location>
        <begin position="191"/>
        <end position="256"/>
    </location>
</feature>
<evidence type="ECO:0000313" key="5">
    <source>
        <dbReference type="EMBL" id="MBB3186255.1"/>
    </source>
</evidence>
<accession>A0A7W5DP84</accession>
<dbReference type="Pfam" id="PF08447">
    <property type="entry name" value="PAS_3"/>
    <property type="match status" value="1"/>
</dbReference>
<dbReference type="CDD" id="cd06170">
    <property type="entry name" value="LuxR_C_like"/>
    <property type="match status" value="1"/>
</dbReference>
<dbReference type="RefSeq" id="WP_183412172.1">
    <property type="nucleotide sequence ID" value="NZ_JACHYB010000001.1"/>
</dbReference>
<dbReference type="PANTHER" id="PTHR44688:SF16">
    <property type="entry name" value="DNA-BINDING TRANSCRIPTIONAL ACTIVATOR DEVR_DOSR"/>
    <property type="match status" value="1"/>
</dbReference>
<dbReference type="PANTHER" id="PTHR44688">
    <property type="entry name" value="DNA-BINDING TRANSCRIPTIONAL ACTIVATOR DEVR_DOSR"/>
    <property type="match status" value="1"/>
</dbReference>
<dbReference type="InterPro" id="IPR013655">
    <property type="entry name" value="PAS_fold_3"/>
</dbReference>
<dbReference type="Gene3D" id="1.10.10.10">
    <property type="entry name" value="Winged helix-like DNA-binding domain superfamily/Winged helix DNA-binding domain"/>
    <property type="match status" value="1"/>
</dbReference>
<dbReference type="InterPro" id="IPR036388">
    <property type="entry name" value="WH-like_DNA-bd_sf"/>
</dbReference>
<dbReference type="PROSITE" id="PS00622">
    <property type="entry name" value="HTH_LUXR_1"/>
    <property type="match status" value="1"/>
</dbReference>
<dbReference type="AlphaFoldDB" id="A0A7W5DP84"/>
<protein>
    <submittedName>
        <fullName evidence="5">DNA-binding CsgD family transcriptional regulator</fullName>
    </submittedName>
</protein>
<dbReference type="SMART" id="SM00421">
    <property type="entry name" value="HTH_LUXR"/>
    <property type="match status" value="1"/>
</dbReference>
<dbReference type="GO" id="GO:0003677">
    <property type="term" value="F:DNA binding"/>
    <property type="evidence" value="ECO:0007669"/>
    <property type="project" value="UniProtKB-KW"/>
</dbReference>